<dbReference type="RefSeq" id="XP_016495952.1">
    <property type="nucleotide sequence ID" value="XM_016640466.1"/>
</dbReference>
<protein>
    <recommendedName>
        <fullName evidence="1">Reverse transcriptase domain-containing protein</fullName>
    </recommendedName>
</protein>
<organism evidence="2">
    <name type="scientific">Nicotiana tabacum</name>
    <name type="common">Common tobacco</name>
    <dbReference type="NCBI Taxonomy" id="4097"/>
    <lineage>
        <taxon>Eukaryota</taxon>
        <taxon>Viridiplantae</taxon>
        <taxon>Streptophyta</taxon>
        <taxon>Embryophyta</taxon>
        <taxon>Tracheophyta</taxon>
        <taxon>Spermatophyta</taxon>
        <taxon>Magnoliopsida</taxon>
        <taxon>eudicotyledons</taxon>
        <taxon>Gunneridae</taxon>
        <taxon>Pentapetalae</taxon>
        <taxon>asterids</taxon>
        <taxon>lamiids</taxon>
        <taxon>Solanales</taxon>
        <taxon>Solanaceae</taxon>
        <taxon>Nicotianoideae</taxon>
        <taxon>Nicotianeae</taxon>
        <taxon>Nicotiana</taxon>
    </lineage>
</organism>
<dbReference type="PANTHER" id="PTHR19446">
    <property type="entry name" value="REVERSE TRANSCRIPTASES"/>
    <property type="match status" value="1"/>
</dbReference>
<dbReference type="Pfam" id="PF00078">
    <property type="entry name" value="RVT_1"/>
    <property type="match status" value="1"/>
</dbReference>
<sequence length="153" mass="17999">MNRDLHMVFIDQEMAYNKVPREILWRCLEAKGVHAAYIWVIKDMHDGAKTHVRTTGGDSEHFPLVIGLHQRSTLSMFLFFLAIDALTRHIQREVPWYMSFVDDIVLIDEMRDVVNKSLEVWRQIIESKGFKLGLRWSTWSASSATLPRKHTWM</sequence>
<dbReference type="PaxDb" id="4097-A0A1S4C476"/>
<dbReference type="KEGG" id="nta:107814963"/>
<evidence type="ECO:0000313" key="2">
    <source>
        <dbReference type="RefSeq" id="XP_016495952.1"/>
    </source>
</evidence>
<reference evidence="2" key="1">
    <citation type="submission" date="2025-08" db="UniProtKB">
        <authorList>
            <consortium name="RefSeq"/>
        </authorList>
    </citation>
    <scope>IDENTIFICATION</scope>
</reference>
<accession>A0A1S4C476</accession>
<dbReference type="STRING" id="4097.A0A1S4C476"/>
<dbReference type="PROSITE" id="PS50878">
    <property type="entry name" value="RT_POL"/>
    <property type="match status" value="1"/>
</dbReference>
<dbReference type="OrthoDB" id="1908272at2759"/>
<name>A0A1S4C476_TOBAC</name>
<proteinExistence type="predicted"/>
<feature type="domain" description="Reverse transcriptase" evidence="1">
    <location>
        <begin position="1"/>
        <end position="153"/>
    </location>
</feature>
<evidence type="ECO:0000259" key="1">
    <source>
        <dbReference type="PROSITE" id="PS50878"/>
    </source>
</evidence>
<dbReference type="AlphaFoldDB" id="A0A1S4C476"/>
<dbReference type="InterPro" id="IPR000477">
    <property type="entry name" value="RT_dom"/>
</dbReference>
<gene>
    <name evidence="2" type="primary">LOC107814963</name>
</gene>